<dbReference type="OrthoDB" id="9807195at2"/>
<dbReference type="EMBL" id="FXTM01000012">
    <property type="protein sequence ID" value="SMO58156.1"/>
    <property type="molecule type" value="Genomic_DNA"/>
</dbReference>
<dbReference type="Gene3D" id="3.30.420.40">
    <property type="match status" value="1"/>
</dbReference>
<evidence type="ECO:0000259" key="1">
    <source>
        <dbReference type="Pfam" id="PF02541"/>
    </source>
</evidence>
<evidence type="ECO:0000313" key="2">
    <source>
        <dbReference type="EMBL" id="SMO58156.1"/>
    </source>
</evidence>
<keyword evidence="3" id="KW-1185">Reference proteome</keyword>
<dbReference type="InterPro" id="IPR050273">
    <property type="entry name" value="GppA/Ppx_hydrolase"/>
</dbReference>
<dbReference type="InterPro" id="IPR003695">
    <property type="entry name" value="Ppx_GppA_N"/>
</dbReference>
<dbReference type="SUPFAM" id="SSF53067">
    <property type="entry name" value="Actin-like ATPase domain"/>
    <property type="match status" value="2"/>
</dbReference>
<evidence type="ECO:0000313" key="3">
    <source>
        <dbReference type="Proteomes" id="UP000317315"/>
    </source>
</evidence>
<dbReference type="PANTHER" id="PTHR30005:SF0">
    <property type="entry name" value="RETROGRADE REGULATION PROTEIN 2"/>
    <property type="match status" value="1"/>
</dbReference>
<organism evidence="2 3">
    <name type="scientific">Balnearium lithotrophicum</name>
    <dbReference type="NCBI Taxonomy" id="223788"/>
    <lineage>
        <taxon>Bacteria</taxon>
        <taxon>Pseudomonadati</taxon>
        <taxon>Aquificota</taxon>
        <taxon>Aquificia</taxon>
        <taxon>Desulfurobacteriales</taxon>
        <taxon>Desulfurobacteriaceae</taxon>
        <taxon>Balnearium</taxon>
    </lineage>
</organism>
<dbReference type="Proteomes" id="UP000317315">
    <property type="component" value="Unassembled WGS sequence"/>
</dbReference>
<dbReference type="GO" id="GO:0016462">
    <property type="term" value="F:pyrophosphatase activity"/>
    <property type="evidence" value="ECO:0007669"/>
    <property type="project" value="TreeGrafter"/>
</dbReference>
<feature type="domain" description="Ppx/GppA phosphatase N-terminal" evidence="1">
    <location>
        <begin position="18"/>
        <end position="282"/>
    </location>
</feature>
<name>A0A521CFF1_9BACT</name>
<dbReference type="Gene3D" id="3.30.420.150">
    <property type="entry name" value="Exopolyphosphatase. Domain 2"/>
    <property type="match status" value="1"/>
</dbReference>
<accession>A0A521CFF1</accession>
<dbReference type="AlphaFoldDB" id="A0A521CFF1"/>
<reference evidence="2 3" key="1">
    <citation type="submission" date="2017-05" db="EMBL/GenBank/DDBJ databases">
        <authorList>
            <person name="Varghese N."/>
            <person name="Submissions S."/>
        </authorList>
    </citation>
    <scope>NUCLEOTIDE SEQUENCE [LARGE SCALE GENOMIC DNA]</scope>
    <source>
        <strain evidence="2 3">DSM 16304</strain>
    </source>
</reference>
<dbReference type="RefSeq" id="WP_142935543.1">
    <property type="nucleotide sequence ID" value="NZ_FXTM01000012.1"/>
</dbReference>
<dbReference type="InterPro" id="IPR043129">
    <property type="entry name" value="ATPase_NBD"/>
</dbReference>
<dbReference type="PANTHER" id="PTHR30005">
    <property type="entry name" value="EXOPOLYPHOSPHATASE"/>
    <property type="match status" value="1"/>
</dbReference>
<gene>
    <name evidence="2" type="ORF">SAMN06269117_11245</name>
</gene>
<protein>
    <submittedName>
        <fullName evidence="2">Exopolyphosphatase / guanosine-5'-triphosphate,3'-diphosphate pyrophosphatase</fullName>
    </submittedName>
</protein>
<proteinExistence type="predicted"/>
<sequence length="289" mass="32819">MKKVAVVDIGSNTVKLFIYEVKKRKIRKVFSESVYLRLLKHVKNGRLSEEGIEELILTLKSFKRRIEEFKPDCTFAVGTFVLRSVENCSDVLRRVGKIFKVEVLSGEEEAYYSALGALLDVKLKEGLLFDIGGGSLEVCEILDREPKGCKSYPLGTLSFGDSVVNGVVRDERRIRWLVRHYVNPYDFEFSESPFLVGVGGSIRALKKISKRRRIKRKALKGIVEKLLKMKPEEISKEYGINLSRAQTVTVAGLVALELMDIFKCKELIISKYGIREGLVYKRVVLDGEC</sequence>
<dbReference type="CDD" id="cd24052">
    <property type="entry name" value="ASKHA_NBD_HpPPX-GppA-like"/>
    <property type="match status" value="1"/>
</dbReference>
<dbReference type="Pfam" id="PF02541">
    <property type="entry name" value="Ppx-GppA"/>
    <property type="match status" value="1"/>
</dbReference>